<dbReference type="EMBL" id="JBHTEY010000004">
    <property type="protein sequence ID" value="MFC7618665.1"/>
    <property type="molecule type" value="Genomic_DNA"/>
</dbReference>
<accession>A0ABW2TG83</accession>
<name>A0ABW2TG83_9PSEU</name>
<evidence type="ECO:0000313" key="2">
    <source>
        <dbReference type="EMBL" id="MFC7612446.1"/>
    </source>
</evidence>
<dbReference type="Proteomes" id="UP001596512">
    <property type="component" value="Unassembled WGS sequence"/>
</dbReference>
<evidence type="ECO:0000313" key="1">
    <source>
        <dbReference type="EMBL" id="MFC7612369.1"/>
    </source>
</evidence>
<organism evidence="2 4">
    <name type="scientific">Actinokineospora soli</name>
    <dbReference type="NCBI Taxonomy" id="1048753"/>
    <lineage>
        <taxon>Bacteria</taxon>
        <taxon>Bacillati</taxon>
        <taxon>Actinomycetota</taxon>
        <taxon>Actinomycetes</taxon>
        <taxon>Pseudonocardiales</taxon>
        <taxon>Pseudonocardiaceae</taxon>
        <taxon>Actinokineospora</taxon>
    </lineage>
</organism>
<keyword evidence="4" id="KW-1185">Reference proteome</keyword>
<reference evidence="2" key="1">
    <citation type="journal article" date="2014" name="Int. J. Syst. Evol. Microbiol.">
        <title>Complete genome of a new Firmicutes species belonging to the dominant human colonic microbiota ('Ruminococcus bicirculans') reveals two chromosomes and a selective capacity to utilize plant glucans.</title>
        <authorList>
            <consortium name="NISC Comparative Sequencing Program"/>
            <person name="Wegmann U."/>
            <person name="Louis P."/>
            <person name="Goesmann A."/>
            <person name="Henrissat B."/>
            <person name="Duncan S.H."/>
            <person name="Flint H.J."/>
        </authorList>
    </citation>
    <scope>NUCLEOTIDE SEQUENCE</scope>
    <source>
        <strain evidence="2">JCM 17695</strain>
    </source>
</reference>
<comment type="caution">
    <text evidence="2">The sequence shown here is derived from an EMBL/GenBank/DDBJ whole genome shotgun (WGS) entry which is preliminary data.</text>
</comment>
<gene>
    <name evidence="1" type="ORF">ACFQV2_00495</name>
    <name evidence="2" type="ORF">ACFQV2_00955</name>
    <name evidence="3" type="ORF">ACFQV2_40385</name>
</gene>
<evidence type="ECO:0000313" key="4">
    <source>
        <dbReference type="Proteomes" id="UP001596512"/>
    </source>
</evidence>
<sequence length="53" mass="6087">MTKNMTHDGKRSWWDGSVTTACGQKWPKGQGQHLWFVSVNCPICLAIRKRGKR</sequence>
<protein>
    <recommendedName>
        <fullName evidence="5">Zinc-ribbon domain-containing protein</fullName>
    </recommendedName>
</protein>
<reference evidence="2" key="3">
    <citation type="submission" date="2024-09" db="EMBL/GenBank/DDBJ databases">
        <authorList>
            <person name="Sun Q."/>
            <person name="Mori K."/>
        </authorList>
    </citation>
    <scope>NUCLEOTIDE SEQUENCE</scope>
    <source>
        <strain evidence="2">JCM 17695</strain>
    </source>
</reference>
<proteinExistence type="predicted"/>
<evidence type="ECO:0000313" key="3">
    <source>
        <dbReference type="EMBL" id="MFC7618665.1"/>
    </source>
</evidence>
<dbReference type="EMBL" id="JBHTEY010000002">
    <property type="protein sequence ID" value="MFC7612369.1"/>
    <property type="molecule type" value="Genomic_DNA"/>
</dbReference>
<dbReference type="EMBL" id="JBHTEY010000003">
    <property type="protein sequence ID" value="MFC7612446.1"/>
    <property type="molecule type" value="Genomic_DNA"/>
</dbReference>
<reference evidence="4" key="2">
    <citation type="journal article" date="2019" name="Int. J. Syst. Evol. Microbiol.">
        <title>The Global Catalogue of Microorganisms (GCM) 10K type strain sequencing project: providing services to taxonomists for standard genome sequencing and annotation.</title>
        <authorList>
            <consortium name="The Broad Institute Genomics Platform"/>
            <consortium name="The Broad Institute Genome Sequencing Center for Infectious Disease"/>
            <person name="Wu L."/>
            <person name="Ma J."/>
        </authorList>
    </citation>
    <scope>NUCLEOTIDE SEQUENCE [LARGE SCALE GENOMIC DNA]</scope>
    <source>
        <strain evidence="4">JCM 17695</strain>
    </source>
</reference>
<evidence type="ECO:0008006" key="5">
    <source>
        <dbReference type="Google" id="ProtNLM"/>
    </source>
</evidence>